<comment type="catalytic activity">
    <reaction evidence="7 8">
        <text>(1S,2R)-1-C-(indol-3-yl)glycerol 3-phosphate + L-serine = D-glyceraldehyde 3-phosphate + L-tryptophan + H2O</text>
        <dbReference type="Rhea" id="RHEA:10532"/>
        <dbReference type="ChEBI" id="CHEBI:15377"/>
        <dbReference type="ChEBI" id="CHEBI:33384"/>
        <dbReference type="ChEBI" id="CHEBI:57912"/>
        <dbReference type="ChEBI" id="CHEBI:58866"/>
        <dbReference type="ChEBI" id="CHEBI:59776"/>
        <dbReference type="EC" id="4.2.1.20"/>
    </reaction>
</comment>
<comment type="function">
    <text evidence="8">The alpha subunit is responsible for the aldol cleavage of indoleglycerol phosphate to indole and glyceraldehyde 3-phosphate.</text>
</comment>
<dbReference type="Gene3D" id="3.20.20.70">
    <property type="entry name" value="Aldolase class I"/>
    <property type="match status" value="1"/>
</dbReference>
<keyword evidence="5 8" id="KW-0057">Aromatic amino acid biosynthesis</keyword>
<feature type="active site" description="Proton acceptor" evidence="8">
    <location>
        <position position="44"/>
    </location>
</feature>
<reference evidence="10 11" key="1">
    <citation type="submission" date="2015-11" db="EMBL/GenBank/DDBJ databases">
        <authorList>
            <consortium name="Pathogen Informatics"/>
        </authorList>
    </citation>
    <scope>NUCLEOTIDE SEQUENCE [LARGE SCALE GENOMIC DNA]</scope>
    <source>
        <strain evidence="10 11">006A-0059</strain>
    </source>
</reference>
<dbReference type="EMBL" id="FAVB01000002">
    <property type="protein sequence ID" value="CUU76196.1"/>
    <property type="molecule type" value="Genomic_DNA"/>
</dbReference>
<proteinExistence type="inferred from homology"/>
<dbReference type="PROSITE" id="PS00167">
    <property type="entry name" value="TRP_SYNTHASE_ALPHA"/>
    <property type="match status" value="1"/>
</dbReference>
<dbReference type="Pfam" id="PF00290">
    <property type="entry name" value="Trp_syntA"/>
    <property type="match status" value="1"/>
</dbReference>
<evidence type="ECO:0000256" key="8">
    <source>
        <dbReference type="HAMAP-Rule" id="MF_00131"/>
    </source>
</evidence>
<evidence type="ECO:0000256" key="1">
    <source>
        <dbReference type="ARBA" id="ARBA00004733"/>
    </source>
</evidence>
<dbReference type="SUPFAM" id="SSF51366">
    <property type="entry name" value="Ribulose-phoshate binding barrel"/>
    <property type="match status" value="1"/>
</dbReference>
<gene>
    <name evidence="8 10" type="primary">trpA</name>
    <name evidence="10" type="ORF">ERS686654_00729</name>
</gene>
<organism evidence="10 11">
    <name type="scientific">Campylobacter hyointestinalis subsp. hyointestinalis</name>
    <dbReference type="NCBI Taxonomy" id="91352"/>
    <lineage>
        <taxon>Bacteria</taxon>
        <taxon>Pseudomonadati</taxon>
        <taxon>Campylobacterota</taxon>
        <taxon>Epsilonproteobacteria</taxon>
        <taxon>Campylobacterales</taxon>
        <taxon>Campylobacteraceae</taxon>
        <taxon>Campylobacter</taxon>
    </lineage>
</organism>
<dbReference type="InterPro" id="IPR013785">
    <property type="entry name" value="Aldolase_TIM"/>
</dbReference>
<keyword evidence="11" id="KW-1185">Reference proteome</keyword>
<dbReference type="InterPro" id="IPR018204">
    <property type="entry name" value="Trp_synthase_alpha_AS"/>
</dbReference>
<dbReference type="Proteomes" id="UP000052237">
    <property type="component" value="Unassembled WGS sequence"/>
</dbReference>
<evidence type="ECO:0000256" key="2">
    <source>
        <dbReference type="ARBA" id="ARBA00011270"/>
    </source>
</evidence>
<dbReference type="GO" id="GO:0005829">
    <property type="term" value="C:cytosol"/>
    <property type="evidence" value="ECO:0007669"/>
    <property type="project" value="TreeGrafter"/>
</dbReference>
<comment type="subunit">
    <text evidence="2 8">Tetramer of two alpha and two beta chains.</text>
</comment>
<dbReference type="UniPathway" id="UPA00035">
    <property type="reaction ID" value="UER00044"/>
</dbReference>
<dbReference type="NCBIfam" id="TIGR00262">
    <property type="entry name" value="trpA"/>
    <property type="match status" value="1"/>
</dbReference>
<comment type="caution">
    <text evidence="10">The sequence shown here is derived from an EMBL/GenBank/DDBJ whole genome shotgun (WGS) entry which is preliminary data.</text>
</comment>
<evidence type="ECO:0000256" key="4">
    <source>
        <dbReference type="ARBA" id="ARBA00022822"/>
    </source>
</evidence>
<dbReference type="AlphaFoldDB" id="A0A0S4RQL2"/>
<evidence type="ECO:0000256" key="7">
    <source>
        <dbReference type="ARBA" id="ARBA00049047"/>
    </source>
</evidence>
<dbReference type="HAMAP" id="MF_00131">
    <property type="entry name" value="Trp_synth_alpha"/>
    <property type="match status" value="1"/>
</dbReference>
<evidence type="ECO:0000256" key="9">
    <source>
        <dbReference type="RuleBase" id="RU003662"/>
    </source>
</evidence>
<name>A0A0S4RQL2_CAMHY</name>
<evidence type="ECO:0000313" key="11">
    <source>
        <dbReference type="Proteomes" id="UP000052237"/>
    </source>
</evidence>
<evidence type="ECO:0000256" key="5">
    <source>
        <dbReference type="ARBA" id="ARBA00023141"/>
    </source>
</evidence>
<dbReference type="GO" id="GO:0004834">
    <property type="term" value="F:tryptophan synthase activity"/>
    <property type="evidence" value="ECO:0007669"/>
    <property type="project" value="UniProtKB-UniRule"/>
</dbReference>
<comment type="pathway">
    <text evidence="1 8">Amino-acid biosynthesis; L-tryptophan biosynthesis; L-tryptophan from chorismate: step 5/5.</text>
</comment>
<comment type="similarity">
    <text evidence="8 9">Belongs to the TrpA family.</text>
</comment>
<sequence length="249" mass="27308">MDKIRKAFSDKKANIGYIVAGYPNLEYTKEFLNLLDESCLDIIEIGIPYSDPLADGKLISMASFEACQNGVTTDSVFDMLGCVKTKKALVFLVYYNLIFAYGEDRFLAKAKEVGISGLIVPDMPYDESGEFFTKCKDLGLCLVPLVSVTSQDRITKILQNADGFVYAVGALGVTGGRATPEDRLKDLIEDIKSKTKLPVAIGFGIKTNEDVRRTKKYADGAIVGTSIVELQGKLNIQELSNAINDIFKD</sequence>
<dbReference type="InterPro" id="IPR002028">
    <property type="entry name" value="Trp_synthase_suA"/>
</dbReference>
<dbReference type="RefSeq" id="WP_059429215.1">
    <property type="nucleotide sequence ID" value="NZ_FAUT01000002.1"/>
</dbReference>
<protein>
    <recommendedName>
        <fullName evidence="8">Tryptophan synthase alpha chain</fullName>
        <ecNumber evidence="8">4.2.1.20</ecNumber>
    </recommendedName>
</protein>
<dbReference type="EC" id="4.2.1.20" evidence="8"/>
<evidence type="ECO:0000256" key="6">
    <source>
        <dbReference type="ARBA" id="ARBA00023239"/>
    </source>
</evidence>
<accession>A0A0S4RQL2</accession>
<dbReference type="PANTHER" id="PTHR43406:SF1">
    <property type="entry name" value="TRYPTOPHAN SYNTHASE ALPHA CHAIN, CHLOROPLASTIC"/>
    <property type="match status" value="1"/>
</dbReference>
<dbReference type="PANTHER" id="PTHR43406">
    <property type="entry name" value="TRYPTOPHAN SYNTHASE, ALPHA CHAIN"/>
    <property type="match status" value="1"/>
</dbReference>
<feature type="active site" description="Proton acceptor" evidence="8">
    <location>
        <position position="55"/>
    </location>
</feature>
<evidence type="ECO:0000313" key="10">
    <source>
        <dbReference type="EMBL" id="CUU76196.1"/>
    </source>
</evidence>
<evidence type="ECO:0000256" key="3">
    <source>
        <dbReference type="ARBA" id="ARBA00022605"/>
    </source>
</evidence>
<keyword evidence="3 8" id="KW-0028">Amino-acid biosynthesis</keyword>
<dbReference type="CDD" id="cd04724">
    <property type="entry name" value="Tryptophan_synthase_alpha"/>
    <property type="match status" value="1"/>
</dbReference>
<dbReference type="InterPro" id="IPR011060">
    <property type="entry name" value="RibuloseP-bd_barrel"/>
</dbReference>
<keyword evidence="6 8" id="KW-0456">Lyase</keyword>
<keyword evidence="4 8" id="KW-0822">Tryptophan biosynthesis</keyword>